<evidence type="ECO:0000259" key="2">
    <source>
        <dbReference type="Pfam" id="PF01882"/>
    </source>
</evidence>
<dbReference type="PANTHER" id="PTHR33608:SF6">
    <property type="entry name" value="BLL2464 PROTEIN"/>
    <property type="match status" value="1"/>
</dbReference>
<organism evidence="3 4">
    <name type="scientific">Halorussus limi</name>
    <dbReference type="NCBI Taxonomy" id="2938695"/>
    <lineage>
        <taxon>Archaea</taxon>
        <taxon>Methanobacteriati</taxon>
        <taxon>Methanobacteriota</taxon>
        <taxon>Stenosarchaea group</taxon>
        <taxon>Halobacteria</taxon>
        <taxon>Halobacteriales</taxon>
        <taxon>Haladaptataceae</taxon>
        <taxon>Halorussus</taxon>
    </lineage>
</organism>
<dbReference type="Proteomes" id="UP000830729">
    <property type="component" value="Chromosome"/>
</dbReference>
<dbReference type="Pfam" id="PF01882">
    <property type="entry name" value="DUF58"/>
    <property type="match status" value="1"/>
</dbReference>
<reference evidence="3 4" key="1">
    <citation type="submission" date="2022-04" db="EMBL/GenBank/DDBJ databases">
        <title>Diverse halophilic archaea isolated from saline environments.</title>
        <authorList>
            <person name="Cui H.-L."/>
        </authorList>
    </citation>
    <scope>NUCLEOTIDE SEQUENCE [LARGE SCALE GENOMIC DNA]</scope>
    <source>
        <strain evidence="3 4">XZYJT49</strain>
    </source>
</reference>
<evidence type="ECO:0000313" key="3">
    <source>
        <dbReference type="EMBL" id="UPV72916.1"/>
    </source>
</evidence>
<dbReference type="InterPro" id="IPR002881">
    <property type="entry name" value="DUF58"/>
</dbReference>
<dbReference type="KEGG" id="halx:M0R89_10180"/>
<dbReference type="Pfam" id="PF01345">
    <property type="entry name" value="DUF11"/>
    <property type="match status" value="1"/>
</dbReference>
<evidence type="ECO:0000313" key="4">
    <source>
        <dbReference type="Proteomes" id="UP000830729"/>
    </source>
</evidence>
<dbReference type="GeneID" id="72185569"/>
<gene>
    <name evidence="3" type="ORF">M0R89_10180</name>
</gene>
<name>A0A8U0HQA0_9EURY</name>
<dbReference type="InterPro" id="IPR013783">
    <property type="entry name" value="Ig-like_fold"/>
</dbReference>
<feature type="domain" description="DUF58" evidence="2">
    <location>
        <begin position="199"/>
        <end position="369"/>
    </location>
</feature>
<proteinExistence type="predicted"/>
<protein>
    <submittedName>
        <fullName evidence="3">DUF58 domain-containing protein</fullName>
    </submittedName>
</protein>
<feature type="domain" description="DUF11" evidence="1">
    <location>
        <begin position="55"/>
        <end position="125"/>
    </location>
</feature>
<evidence type="ECO:0000259" key="1">
    <source>
        <dbReference type="Pfam" id="PF01345"/>
    </source>
</evidence>
<keyword evidence="4" id="KW-1185">Reference proteome</keyword>
<accession>A0A8U0HQA0</accession>
<dbReference type="RefSeq" id="WP_248648975.1">
    <property type="nucleotide sequence ID" value="NZ_CP096659.1"/>
</dbReference>
<dbReference type="InterPro" id="IPR001434">
    <property type="entry name" value="OmcB-like_DUF11"/>
</dbReference>
<dbReference type="AlphaFoldDB" id="A0A8U0HQA0"/>
<dbReference type="Gene3D" id="2.60.40.10">
    <property type="entry name" value="Immunoglobulins"/>
    <property type="match status" value="1"/>
</dbReference>
<dbReference type="PANTHER" id="PTHR33608">
    <property type="entry name" value="BLL2464 PROTEIN"/>
    <property type="match status" value="1"/>
</dbReference>
<dbReference type="EMBL" id="CP096659">
    <property type="protein sequence ID" value="UPV72916.1"/>
    <property type="molecule type" value="Genomic_DNA"/>
</dbReference>
<sequence>MKSIRRTNRWRGISGVALLAGALGVLFSRPLVLLSGVVGVAFAAYARTAGTPDPDLDVTRTVSDDEPLPGDEVRVRLTVENVGDAMLSDLRVVDGVPDALPVVSGSARLGTALRPGKSATLTYSVEAERGDHEFDPATVIVRDFSGAIEVEQEVESKTTLRCVPKLGSTVDVPLRAQTTQYTGRVTTDVGGSGVEFHATREYRPGDPLSRVDWNRLARTGEVTTIDFREERAASVVVLVDTREKAYLARDDESRNAVQYGVDAAGKVVTKLLDAGDRVGLASLGPESCWLAPGAGHDHQARARELLATHPAFAPTPSGETFYPTTRLKQLRKRLPASTQVVFVTPLCDDFGPEVARRLDAEGHLVTVVSPDPTATDTPGQRFARTQRKHRVSKLRQAGVRVVDWDTDEKLGVALARTARVIGGVA</sequence>